<protein>
    <submittedName>
        <fullName evidence="1">Uncharacterized protein</fullName>
    </submittedName>
</protein>
<evidence type="ECO:0000313" key="2">
    <source>
        <dbReference type="Proteomes" id="UP001497516"/>
    </source>
</evidence>
<gene>
    <name evidence="1" type="ORF">LTRI10_LOCUS22881</name>
</gene>
<dbReference type="EMBL" id="OZ034817">
    <property type="protein sequence ID" value="CAL1381506.1"/>
    <property type="molecule type" value="Genomic_DNA"/>
</dbReference>
<accession>A0AAV2E6K8</accession>
<organism evidence="1 2">
    <name type="scientific">Linum trigynum</name>
    <dbReference type="NCBI Taxonomy" id="586398"/>
    <lineage>
        <taxon>Eukaryota</taxon>
        <taxon>Viridiplantae</taxon>
        <taxon>Streptophyta</taxon>
        <taxon>Embryophyta</taxon>
        <taxon>Tracheophyta</taxon>
        <taxon>Spermatophyta</taxon>
        <taxon>Magnoliopsida</taxon>
        <taxon>eudicotyledons</taxon>
        <taxon>Gunneridae</taxon>
        <taxon>Pentapetalae</taxon>
        <taxon>rosids</taxon>
        <taxon>fabids</taxon>
        <taxon>Malpighiales</taxon>
        <taxon>Linaceae</taxon>
        <taxon>Linum</taxon>
    </lineage>
</organism>
<sequence length="66" mass="7203">MISKTTSSRSNARTTLCRTICVQFQPACRWRVHPTICSCLLSCYPASVVISAASQVTIHSLAFSVI</sequence>
<name>A0AAV2E6K8_9ROSI</name>
<evidence type="ECO:0000313" key="1">
    <source>
        <dbReference type="EMBL" id="CAL1381506.1"/>
    </source>
</evidence>
<keyword evidence="2" id="KW-1185">Reference proteome</keyword>
<reference evidence="1 2" key="1">
    <citation type="submission" date="2024-04" db="EMBL/GenBank/DDBJ databases">
        <authorList>
            <person name="Fracassetti M."/>
        </authorList>
    </citation>
    <scope>NUCLEOTIDE SEQUENCE [LARGE SCALE GENOMIC DNA]</scope>
</reference>
<proteinExistence type="predicted"/>
<dbReference type="AlphaFoldDB" id="A0AAV2E6K8"/>
<dbReference type="Proteomes" id="UP001497516">
    <property type="component" value="Chromosome 4"/>
</dbReference>